<sequence length="163" mass="18303">MKKSVVVLTSMLAISISTHAKANEQLIGTWRLVSLTQTIVATNEKVDIFGKSPQGFINYGRDNRMMVLIVKDERPKPGSLEKMTDPERAELFKTMIAYGGTYTIEGKTITHHIDISSNEVWTGTNQVRNIKFDGRKVILTTNPQPRPQDGKVAISTLTWEKLE</sequence>
<feature type="domain" description="Lipocalin-like" evidence="2">
    <location>
        <begin position="27"/>
        <end position="161"/>
    </location>
</feature>
<gene>
    <name evidence="3" type="ORF">JJB74_22465</name>
</gene>
<dbReference type="AlphaFoldDB" id="A0A934W9P8"/>
<feature type="chain" id="PRO_5038033170" evidence="1">
    <location>
        <begin position="23"/>
        <end position="163"/>
    </location>
</feature>
<keyword evidence="1" id="KW-0732">Signal</keyword>
<organism evidence="3 4">
    <name type="scientific">Noviherbaspirillum pedocola</name>
    <dbReference type="NCBI Taxonomy" id="2801341"/>
    <lineage>
        <taxon>Bacteria</taxon>
        <taxon>Pseudomonadati</taxon>
        <taxon>Pseudomonadota</taxon>
        <taxon>Betaproteobacteria</taxon>
        <taxon>Burkholderiales</taxon>
        <taxon>Oxalobacteraceae</taxon>
        <taxon>Noviherbaspirillum</taxon>
    </lineage>
</organism>
<dbReference type="EMBL" id="JAEPBG010000011">
    <property type="protein sequence ID" value="MBK4737394.1"/>
    <property type="molecule type" value="Genomic_DNA"/>
</dbReference>
<dbReference type="RefSeq" id="WP_200595634.1">
    <property type="nucleotide sequence ID" value="NZ_JAEPBG010000011.1"/>
</dbReference>
<feature type="signal peptide" evidence="1">
    <location>
        <begin position="1"/>
        <end position="22"/>
    </location>
</feature>
<comment type="caution">
    <text evidence="3">The sequence shown here is derived from an EMBL/GenBank/DDBJ whole genome shotgun (WGS) entry which is preliminary data.</text>
</comment>
<proteinExistence type="predicted"/>
<dbReference type="Proteomes" id="UP000622890">
    <property type="component" value="Unassembled WGS sequence"/>
</dbReference>
<name>A0A934W9P8_9BURK</name>
<evidence type="ECO:0000256" key="1">
    <source>
        <dbReference type="SAM" id="SignalP"/>
    </source>
</evidence>
<dbReference type="Pfam" id="PF13924">
    <property type="entry name" value="Lipocalin_5"/>
    <property type="match status" value="1"/>
</dbReference>
<accession>A0A934W9P8</accession>
<dbReference type="InterPro" id="IPR024311">
    <property type="entry name" value="Lipocalin-like"/>
</dbReference>
<evidence type="ECO:0000259" key="2">
    <source>
        <dbReference type="Pfam" id="PF13924"/>
    </source>
</evidence>
<keyword evidence="4" id="KW-1185">Reference proteome</keyword>
<evidence type="ECO:0000313" key="3">
    <source>
        <dbReference type="EMBL" id="MBK4737394.1"/>
    </source>
</evidence>
<evidence type="ECO:0000313" key="4">
    <source>
        <dbReference type="Proteomes" id="UP000622890"/>
    </source>
</evidence>
<protein>
    <submittedName>
        <fullName evidence="3">Lipocalin-like domain-containing protein</fullName>
    </submittedName>
</protein>
<reference evidence="3" key="1">
    <citation type="submission" date="2021-01" db="EMBL/GenBank/DDBJ databases">
        <title>Genome sequence of strain Noviherbaspirillum sp. DKR-6.</title>
        <authorList>
            <person name="Chaudhary D.K."/>
        </authorList>
    </citation>
    <scope>NUCLEOTIDE SEQUENCE</scope>
    <source>
        <strain evidence="3">DKR-6</strain>
    </source>
</reference>